<keyword evidence="2 5" id="KW-0812">Transmembrane</keyword>
<organism evidence="7 8">
    <name type="scientific">Virgisporangium ochraceum</name>
    <dbReference type="NCBI Taxonomy" id="65505"/>
    <lineage>
        <taxon>Bacteria</taxon>
        <taxon>Bacillati</taxon>
        <taxon>Actinomycetota</taxon>
        <taxon>Actinomycetes</taxon>
        <taxon>Micromonosporales</taxon>
        <taxon>Micromonosporaceae</taxon>
        <taxon>Virgisporangium</taxon>
    </lineage>
</organism>
<feature type="transmembrane region" description="Helical" evidence="5">
    <location>
        <begin position="26"/>
        <end position="43"/>
    </location>
</feature>
<dbReference type="GO" id="GO:0016020">
    <property type="term" value="C:membrane"/>
    <property type="evidence" value="ECO:0007669"/>
    <property type="project" value="UniProtKB-SubCell"/>
</dbReference>
<reference evidence="7" key="1">
    <citation type="submission" date="2021-01" db="EMBL/GenBank/DDBJ databases">
        <title>Whole genome shotgun sequence of Virgisporangium ochraceum NBRC 16418.</title>
        <authorList>
            <person name="Komaki H."/>
            <person name="Tamura T."/>
        </authorList>
    </citation>
    <scope>NUCLEOTIDE SEQUENCE</scope>
    <source>
        <strain evidence="7">NBRC 16418</strain>
    </source>
</reference>
<feature type="transmembrane region" description="Helical" evidence="5">
    <location>
        <begin position="169"/>
        <end position="188"/>
    </location>
</feature>
<dbReference type="InterPro" id="IPR052902">
    <property type="entry name" value="ABC-2_transporter"/>
</dbReference>
<feature type="transmembrane region" description="Helical" evidence="5">
    <location>
        <begin position="63"/>
        <end position="82"/>
    </location>
</feature>
<proteinExistence type="predicted"/>
<dbReference type="EMBL" id="BOPH01000094">
    <property type="protein sequence ID" value="GIJ71927.1"/>
    <property type="molecule type" value="Genomic_DNA"/>
</dbReference>
<feature type="transmembrane region" description="Helical" evidence="5">
    <location>
        <begin position="136"/>
        <end position="157"/>
    </location>
</feature>
<dbReference type="PANTHER" id="PTHR43027">
    <property type="entry name" value="DOXORUBICIN RESISTANCE ABC TRANSPORTER PERMEASE PROTEIN DRRC-RELATED"/>
    <property type="match status" value="1"/>
</dbReference>
<dbReference type="Pfam" id="PF12698">
    <property type="entry name" value="ABC2_membrane_3"/>
    <property type="match status" value="1"/>
</dbReference>
<sequence>MSAAIRAGLARGIIELRHGLADFQEWAFNLIVIGSLVVVLWFQRDSTVEGTTLPLAALTLPSLAGLMIAYGGFLAMSSSLAYDREDGTLLRAKATPNGIVGYLVSRIVYTAATALITIVVMLAAGRIIVDDLTVDWLVLAWVVVLGLASVLPWGAMIGARTRSSASSTGLTFLILGGLVGISGIFYPVTAMPGWLQAVAQVFPMYWLGHGVRAALLPDAAAAAELGGEWRLWQAAGVIGAWAVAGMLLAPAVLRRMARRESGSTVQASKQRIMSRGY</sequence>
<dbReference type="RefSeq" id="WP_203931792.1">
    <property type="nucleotide sequence ID" value="NZ_BOPH01000094.1"/>
</dbReference>
<dbReference type="GO" id="GO:0140359">
    <property type="term" value="F:ABC-type transporter activity"/>
    <property type="evidence" value="ECO:0007669"/>
    <property type="project" value="InterPro"/>
</dbReference>
<evidence type="ECO:0000256" key="4">
    <source>
        <dbReference type="ARBA" id="ARBA00023136"/>
    </source>
</evidence>
<evidence type="ECO:0000256" key="5">
    <source>
        <dbReference type="SAM" id="Phobius"/>
    </source>
</evidence>
<evidence type="ECO:0000259" key="6">
    <source>
        <dbReference type="PROSITE" id="PS51012"/>
    </source>
</evidence>
<evidence type="ECO:0000256" key="2">
    <source>
        <dbReference type="ARBA" id="ARBA00022692"/>
    </source>
</evidence>
<dbReference type="AlphaFoldDB" id="A0A8J3ZXI4"/>
<feature type="domain" description="ABC transmembrane type-2" evidence="6">
    <location>
        <begin position="24"/>
        <end position="256"/>
    </location>
</feature>
<keyword evidence="4 5" id="KW-0472">Membrane</keyword>
<dbReference type="InterPro" id="IPR013525">
    <property type="entry name" value="ABC2_TM"/>
</dbReference>
<keyword evidence="8" id="KW-1185">Reference proteome</keyword>
<keyword evidence="3 5" id="KW-1133">Transmembrane helix</keyword>
<dbReference type="PANTHER" id="PTHR43027:SF1">
    <property type="entry name" value="DOXORUBICIN RESISTANCE ABC TRANSPORTER PERMEASE PROTEIN DRRC-RELATED"/>
    <property type="match status" value="1"/>
</dbReference>
<evidence type="ECO:0000313" key="7">
    <source>
        <dbReference type="EMBL" id="GIJ71927.1"/>
    </source>
</evidence>
<gene>
    <name evidence="7" type="ORF">Voc01_068440</name>
</gene>
<protein>
    <submittedName>
        <fullName evidence="7">Transport permease protein</fullName>
    </submittedName>
</protein>
<feature type="transmembrane region" description="Helical" evidence="5">
    <location>
        <begin position="231"/>
        <end position="253"/>
    </location>
</feature>
<evidence type="ECO:0000313" key="8">
    <source>
        <dbReference type="Proteomes" id="UP000635606"/>
    </source>
</evidence>
<dbReference type="Proteomes" id="UP000635606">
    <property type="component" value="Unassembled WGS sequence"/>
</dbReference>
<accession>A0A8J3ZXI4</accession>
<dbReference type="InterPro" id="IPR047817">
    <property type="entry name" value="ABC2_TM_bact-type"/>
</dbReference>
<evidence type="ECO:0000256" key="1">
    <source>
        <dbReference type="ARBA" id="ARBA00004141"/>
    </source>
</evidence>
<evidence type="ECO:0000256" key="3">
    <source>
        <dbReference type="ARBA" id="ARBA00022989"/>
    </source>
</evidence>
<dbReference type="PROSITE" id="PS51012">
    <property type="entry name" value="ABC_TM2"/>
    <property type="match status" value="1"/>
</dbReference>
<name>A0A8J3ZXI4_9ACTN</name>
<comment type="caution">
    <text evidence="7">The sequence shown here is derived from an EMBL/GenBank/DDBJ whole genome shotgun (WGS) entry which is preliminary data.</text>
</comment>
<feature type="transmembrane region" description="Helical" evidence="5">
    <location>
        <begin position="103"/>
        <end position="124"/>
    </location>
</feature>
<comment type="subcellular location">
    <subcellularLocation>
        <location evidence="1">Membrane</location>
        <topology evidence="1">Multi-pass membrane protein</topology>
    </subcellularLocation>
</comment>